<dbReference type="SUPFAM" id="SSF51621">
    <property type="entry name" value="Phosphoenolpyruvate/pyruvate domain"/>
    <property type="match status" value="1"/>
</dbReference>
<evidence type="ECO:0000256" key="4">
    <source>
        <dbReference type="ARBA" id="ARBA00022655"/>
    </source>
</evidence>
<accession>A0A0S3EW72</accession>
<comment type="similarity">
    <text evidence="1">Belongs to the PanB family.</text>
</comment>
<dbReference type="GO" id="GO:0003864">
    <property type="term" value="F:3-methyl-2-oxobutanoate hydroxymethyltransferase activity"/>
    <property type="evidence" value="ECO:0007669"/>
    <property type="project" value="UniProtKB-EC"/>
</dbReference>
<dbReference type="InterPro" id="IPR040442">
    <property type="entry name" value="Pyrv_kinase-like_dom_sf"/>
</dbReference>
<dbReference type="Pfam" id="PF02548">
    <property type="entry name" value="Pantoate_transf"/>
    <property type="match status" value="1"/>
</dbReference>
<dbReference type="Gene3D" id="3.20.20.60">
    <property type="entry name" value="Phosphoenolpyruvate-binding domains"/>
    <property type="match status" value="1"/>
</dbReference>
<evidence type="ECO:0000256" key="2">
    <source>
        <dbReference type="ARBA" id="ARBA00011424"/>
    </source>
</evidence>
<protein>
    <recommendedName>
        <fullName evidence="3">3-methyl-2-oxobutanoate hydroxymethyltransferase</fullName>
        <ecNumber evidence="3">2.1.2.11</ecNumber>
    </recommendedName>
</protein>
<dbReference type="EMBL" id="CP013264">
    <property type="protein sequence ID" value="ALR19692.1"/>
    <property type="molecule type" value="Genomic_DNA"/>
</dbReference>
<dbReference type="PANTHER" id="PTHR20881">
    <property type="entry name" value="3-METHYL-2-OXOBUTANOATE HYDROXYMETHYLTRANSFERASE"/>
    <property type="match status" value="1"/>
</dbReference>
<sequence length="312" mass="33793">MLMSELVAPAHGQRGDSRRPIKLNLYRDYEVDAVAKAMADSPVLQMGIRLDCLMVSDSYLMTHLGRASTRLAKGEQALFLEIMAGLVKEVAHRAKQLFPYEAPYIVGDMPDGSVVNGEVAVRSADRMRRAGADVIKLEVHSEAVIAIIERLTREGFRVMAHLGYTPQGGDGGRVGGSLDGAYALFASARQVRDAGVESIVLEKVDEFVHRALVDRPEALPSYAIFSGKSENGGQSLNIWDSVFKPGFRARYFPPTARETVDAFPMAYSATTIAKHIGTLLSLTAAGEFPLSPPTLLSIDDVVALASSDPWAD</sequence>
<name>A0A0S3EW72_9SPHN</name>
<dbReference type="STRING" id="1332080.ATN00_04585"/>
<comment type="subunit">
    <text evidence="2">Homodecamer; pentamer of dimers.</text>
</comment>
<evidence type="ECO:0000313" key="6">
    <source>
        <dbReference type="EMBL" id="ALR19692.1"/>
    </source>
</evidence>
<reference evidence="6 7" key="1">
    <citation type="submission" date="2015-11" db="EMBL/GenBank/DDBJ databases">
        <title>A Two-component Flavoprotein Monooxygenase System MeaXY Responsible for para-Hydroxylation of 2-Methyl-6-ethylaniline and 2,6-Diethylaniline in Sphingobium baderi DE-13.</title>
        <authorList>
            <person name="Cheng M."/>
            <person name="Meng Q."/>
            <person name="Yang Y."/>
            <person name="Chu C."/>
            <person name="Yan X."/>
            <person name="He J."/>
            <person name="Li S."/>
        </authorList>
    </citation>
    <scope>NUCLEOTIDE SEQUENCE [LARGE SCALE GENOMIC DNA]</scope>
    <source>
        <strain evidence="6 7">DE-13</strain>
    </source>
</reference>
<keyword evidence="4" id="KW-0566">Pantothenate biosynthesis</keyword>
<dbReference type="GO" id="GO:0015940">
    <property type="term" value="P:pantothenate biosynthetic process"/>
    <property type="evidence" value="ECO:0007669"/>
    <property type="project" value="UniProtKB-KW"/>
</dbReference>
<dbReference type="InterPro" id="IPR003700">
    <property type="entry name" value="Pantoate_hydroxy_MeTrfase"/>
</dbReference>
<keyword evidence="7" id="KW-1185">Reference proteome</keyword>
<evidence type="ECO:0000256" key="5">
    <source>
        <dbReference type="ARBA" id="ARBA00022679"/>
    </source>
</evidence>
<dbReference type="KEGG" id="sbd:ATN00_04585"/>
<evidence type="ECO:0000313" key="7">
    <source>
        <dbReference type="Proteomes" id="UP000056968"/>
    </source>
</evidence>
<gene>
    <name evidence="6" type="ORF">ATN00_04585</name>
</gene>
<dbReference type="GO" id="GO:0000287">
    <property type="term" value="F:magnesium ion binding"/>
    <property type="evidence" value="ECO:0007669"/>
    <property type="project" value="TreeGrafter"/>
</dbReference>
<evidence type="ECO:0000256" key="1">
    <source>
        <dbReference type="ARBA" id="ARBA00008676"/>
    </source>
</evidence>
<dbReference type="PANTHER" id="PTHR20881:SF0">
    <property type="entry name" value="3-METHYL-2-OXOBUTANOATE HYDROXYMETHYLTRANSFERASE"/>
    <property type="match status" value="1"/>
</dbReference>
<organism evidence="6 7">
    <name type="scientific">Sphingobium baderi</name>
    <dbReference type="NCBI Taxonomy" id="1332080"/>
    <lineage>
        <taxon>Bacteria</taxon>
        <taxon>Pseudomonadati</taxon>
        <taxon>Pseudomonadota</taxon>
        <taxon>Alphaproteobacteria</taxon>
        <taxon>Sphingomonadales</taxon>
        <taxon>Sphingomonadaceae</taxon>
        <taxon>Sphingobium</taxon>
    </lineage>
</organism>
<dbReference type="AlphaFoldDB" id="A0A0S3EW72"/>
<dbReference type="InterPro" id="IPR015813">
    <property type="entry name" value="Pyrv/PenolPyrv_kinase-like_dom"/>
</dbReference>
<dbReference type="Proteomes" id="UP000056968">
    <property type="component" value="Chromosome"/>
</dbReference>
<dbReference type="OrthoDB" id="7592909at2"/>
<evidence type="ECO:0000256" key="3">
    <source>
        <dbReference type="ARBA" id="ARBA00012618"/>
    </source>
</evidence>
<dbReference type="EC" id="2.1.2.11" evidence="3"/>
<dbReference type="RefSeq" id="WP_062062673.1">
    <property type="nucleotide sequence ID" value="NZ_CP013264.1"/>
</dbReference>
<keyword evidence="5" id="KW-0808">Transferase</keyword>
<proteinExistence type="inferred from homology"/>